<sequence>MYSTPAHINDDMLPTDHCELLKHALYPLAHEYGITYIQDKFEKALQDMCTDALGVFCAHQCFYIEMINERENSSPFKFELDWLPKYLATSFLREASALHALEIRSGDLLNNRSYKVVLSGMRILASDYGIDWQVTLP</sequence>
<evidence type="ECO:0000313" key="1">
    <source>
        <dbReference type="EMBL" id="QDQ25171.1"/>
    </source>
</evidence>
<evidence type="ECO:0000313" key="2">
    <source>
        <dbReference type="Proteomes" id="UP000317550"/>
    </source>
</evidence>
<protein>
    <submittedName>
        <fullName evidence="1">Uncharacterized protein</fullName>
    </submittedName>
</protein>
<dbReference type="OrthoDB" id="8781378at2"/>
<gene>
    <name evidence="1" type="ORF">FNU76_01690</name>
</gene>
<keyword evidence="2" id="KW-1185">Reference proteome</keyword>
<organism evidence="1 2">
    <name type="scientific">Chitinimonas arctica</name>
    <dbReference type="NCBI Taxonomy" id="2594795"/>
    <lineage>
        <taxon>Bacteria</taxon>
        <taxon>Pseudomonadati</taxon>
        <taxon>Pseudomonadota</taxon>
        <taxon>Betaproteobacteria</taxon>
        <taxon>Neisseriales</taxon>
        <taxon>Chitinibacteraceae</taxon>
        <taxon>Chitinimonas</taxon>
    </lineage>
</organism>
<dbReference type="EMBL" id="CP041730">
    <property type="protein sequence ID" value="QDQ25171.1"/>
    <property type="molecule type" value="Genomic_DNA"/>
</dbReference>
<name>A0A516SAJ7_9NEIS</name>
<dbReference type="AlphaFoldDB" id="A0A516SAJ7"/>
<dbReference type="KEGG" id="cari:FNU76_01690"/>
<dbReference type="Proteomes" id="UP000317550">
    <property type="component" value="Chromosome"/>
</dbReference>
<dbReference type="Gene3D" id="1.25.40.520">
    <property type="match status" value="1"/>
</dbReference>
<proteinExistence type="predicted"/>
<dbReference type="InterPro" id="IPR038509">
    <property type="entry name" value="IFS_sf"/>
</dbReference>
<accession>A0A516SAJ7</accession>
<reference evidence="2" key="1">
    <citation type="submission" date="2019-07" db="EMBL/GenBank/DDBJ databases">
        <title>Chitinimonas sp. nov., isolated from Ny-Alesund, arctica soil.</title>
        <authorList>
            <person name="Xu Q."/>
            <person name="Peng F."/>
        </authorList>
    </citation>
    <scope>NUCLEOTIDE SEQUENCE [LARGE SCALE GENOMIC DNA]</scope>
    <source>
        <strain evidence="2">R3-44</strain>
    </source>
</reference>